<dbReference type="STRING" id="931890.G8JWN3"/>
<evidence type="ECO:0000259" key="9">
    <source>
        <dbReference type="PROSITE" id="PS50250"/>
    </source>
</evidence>
<keyword evidence="11" id="KW-1185">Reference proteome</keyword>
<evidence type="ECO:0000256" key="6">
    <source>
        <dbReference type="ARBA" id="ARBA00023054"/>
    </source>
</evidence>
<proteinExistence type="predicted"/>
<comment type="subcellular location">
    <subcellularLocation>
        <location evidence="1">Cytoplasm</location>
    </subcellularLocation>
</comment>
<feature type="compositionally biased region" description="Basic and acidic residues" evidence="8">
    <location>
        <begin position="838"/>
        <end position="870"/>
    </location>
</feature>
<dbReference type="InterPro" id="IPR000717">
    <property type="entry name" value="PCI_dom"/>
</dbReference>
<dbReference type="GO" id="GO:0002188">
    <property type="term" value="P:translation reinitiation"/>
    <property type="evidence" value="ECO:0007669"/>
    <property type="project" value="EnsemblFungi"/>
</dbReference>
<evidence type="ECO:0000256" key="7">
    <source>
        <dbReference type="SAM" id="Coils"/>
    </source>
</evidence>
<organism evidence="10 11">
    <name type="scientific">Eremothecium cymbalariae (strain CBS 270.75 / DBVPG 7215 / KCTC 17166 / NRRL Y-17582)</name>
    <name type="common">Yeast</name>
    <dbReference type="NCBI Taxonomy" id="931890"/>
    <lineage>
        <taxon>Eukaryota</taxon>
        <taxon>Fungi</taxon>
        <taxon>Dikarya</taxon>
        <taxon>Ascomycota</taxon>
        <taxon>Saccharomycotina</taxon>
        <taxon>Saccharomycetes</taxon>
        <taxon>Saccharomycetales</taxon>
        <taxon>Saccharomycetaceae</taxon>
        <taxon>Eremothecium</taxon>
    </lineage>
</organism>
<name>G8JWN3_ERECY</name>
<evidence type="ECO:0000256" key="1">
    <source>
        <dbReference type="ARBA" id="ARBA00004496"/>
    </source>
</evidence>
<evidence type="ECO:0000256" key="5">
    <source>
        <dbReference type="ARBA" id="ARBA00022917"/>
    </source>
</evidence>
<keyword evidence="3" id="KW-0396">Initiation factor</keyword>
<dbReference type="PROSITE" id="PS50250">
    <property type="entry name" value="PCI"/>
    <property type="match status" value="1"/>
</dbReference>
<feature type="region of interest" description="Disordered" evidence="8">
    <location>
        <begin position="838"/>
        <end position="929"/>
    </location>
</feature>
<evidence type="ECO:0000313" key="11">
    <source>
        <dbReference type="Proteomes" id="UP000006790"/>
    </source>
</evidence>
<dbReference type="KEGG" id="erc:Ecym_7425"/>
<dbReference type="GO" id="GO:0010494">
    <property type="term" value="C:cytoplasmic stress granule"/>
    <property type="evidence" value="ECO:0007669"/>
    <property type="project" value="EnsemblFungi"/>
</dbReference>
<dbReference type="eggNOG" id="KOG2072">
    <property type="taxonomic scope" value="Eukaryota"/>
</dbReference>
<dbReference type="EMBL" id="CP002503">
    <property type="protein sequence ID" value="AET41248.1"/>
    <property type="molecule type" value="Genomic_DNA"/>
</dbReference>
<dbReference type="Pfam" id="PF22591">
    <property type="entry name" value="eIF3a_PCI_TPR-like"/>
    <property type="match status" value="1"/>
</dbReference>
<dbReference type="InParanoid" id="G8JWN3"/>
<feature type="compositionally biased region" description="Polar residues" evidence="8">
    <location>
        <begin position="890"/>
        <end position="907"/>
    </location>
</feature>
<accession>G8JWN3</accession>
<dbReference type="GeneID" id="11469785"/>
<evidence type="ECO:0000256" key="4">
    <source>
        <dbReference type="ARBA" id="ARBA00022884"/>
    </source>
</evidence>
<evidence type="ECO:0000313" key="10">
    <source>
        <dbReference type="EMBL" id="AET41248.1"/>
    </source>
</evidence>
<sequence>MAPPILRPENALKRADELISVGEPQAALQSLFEYISSRRIRSADPSAIEPIVFKFLELGVELKKGKMIKDGLYQYRKNVQSTTDGLNSVGAVSRKFIDLIEKKMSVEQARADEGENTDEEDLEGGVTPENLLISVYEQDQSVGGFNDEAVTSWLRFTWESYRTVLDLLRNNSQLEITYSGVVNRTMQFCLKYNRKNEFKRLADMLRQHLDAANYQQQKSKQYTVDLSDADTLQRYLDQRILQVNVSVKLGLWHEAFRSIEDVHHLLSTSTRPPKPFILANYYQNMAKVFSVSNNYLLNSVALKKFFELFLQNPKATEEDFRLHSSQLMLSVLSIQQDDLPVVGYDPLLRLTDFLDLDSKPTKKQMLEAVTDDSIFSRVDEDVKQLYHLITGDFNVTTIKERLAALLPSLIEKPYFEQYAIPLKNYIIRKAFIDASKRFSVIKLDELFQYVSLPAPFELTPLELEKALLQAAMDDYVSFTIDHEYEAVSFVEDPFEVLGGSSVAFADEEFSQEYGSREESAAPAVEEESEPVLTHNSAVRRQLLELAKLLEETEGFSEASYVEKIKLARTELIRQNNQIIANEKETVEERAKKLEMEKQSISGITLTSEQVVEERQKRMKEEKEAAEARMEAEALRRAEEKRERELAEINEKTMRKMIIDVNAKGLIYIDPEESKNMNLEKFRKLTVELVSKDRKDLDDRMRHAFKKVDHTERAYRKLQLPLWEKDAKLQKDKDLENYQKLKKMMLEKNQKDHEESVALNQRLSKIFPSYKEFKAKIVIAQKSKIDSLRVENAAKLKAAKKAALDEIRRQRFEELVSIRKKELAAEQEEQERYQLEQRLAKEREERARRNKEKDEAARKQREIDEMIETKMNKKATASPVFAARKSDDSIETTPSPSILPASTSTNSEAPKKPLTYSEKMKLGRRQRGTT</sequence>
<dbReference type="GO" id="GO:0003743">
    <property type="term" value="F:translation initiation factor activity"/>
    <property type="evidence" value="ECO:0007669"/>
    <property type="project" value="UniProtKB-KW"/>
</dbReference>
<evidence type="ECO:0000256" key="3">
    <source>
        <dbReference type="ARBA" id="ARBA00022540"/>
    </source>
</evidence>
<dbReference type="PANTHER" id="PTHR14005:SF0">
    <property type="entry name" value="EUKARYOTIC TRANSLATION INITIATION FACTOR 3 SUBUNIT A"/>
    <property type="match status" value="1"/>
</dbReference>
<feature type="domain" description="PCI" evidence="9">
    <location>
        <begin position="320"/>
        <end position="494"/>
    </location>
</feature>
<dbReference type="GO" id="GO:0071541">
    <property type="term" value="C:eukaryotic translation initiation factor 3 complex, eIF3m"/>
    <property type="evidence" value="ECO:0007669"/>
    <property type="project" value="TreeGrafter"/>
</dbReference>
<feature type="coiled-coil region" evidence="7">
    <location>
        <begin position="576"/>
        <end position="654"/>
    </location>
</feature>
<dbReference type="GO" id="GO:0043614">
    <property type="term" value="C:multi-eIF complex"/>
    <property type="evidence" value="ECO:0007669"/>
    <property type="project" value="EnsemblFungi"/>
</dbReference>
<dbReference type="GO" id="GO:0071540">
    <property type="term" value="C:eukaryotic translation initiation factor 3 complex, eIF3e"/>
    <property type="evidence" value="ECO:0007669"/>
    <property type="project" value="TreeGrafter"/>
</dbReference>
<keyword evidence="6 7" id="KW-0175">Coiled coil</keyword>
<dbReference type="GO" id="GO:0003729">
    <property type="term" value="F:mRNA binding"/>
    <property type="evidence" value="ECO:0007669"/>
    <property type="project" value="TreeGrafter"/>
</dbReference>
<gene>
    <name evidence="10" type="ordered locus">Ecym_7425</name>
</gene>
<dbReference type="HOGENOM" id="CLU_002096_2_1_1"/>
<keyword evidence="5" id="KW-0648">Protein biosynthesis</keyword>
<reference evidence="11" key="1">
    <citation type="journal article" date="2012" name="G3 (Bethesda)">
        <title>Pichia sorbitophila, an interspecies yeast hybrid reveals early steps of genome resolution following polyploidization.</title>
        <authorList>
            <person name="Leh Louis V."/>
            <person name="Despons L."/>
            <person name="Friedrich A."/>
            <person name="Martin T."/>
            <person name="Durrens P."/>
            <person name="Casaregola S."/>
            <person name="Neuveglise C."/>
            <person name="Fairhead C."/>
            <person name="Marck C."/>
            <person name="Cruz J.A."/>
            <person name="Straub M.L."/>
            <person name="Kugler V."/>
            <person name="Sacerdot C."/>
            <person name="Uzunov Z."/>
            <person name="Thierry A."/>
            <person name="Weiss S."/>
            <person name="Bleykasten C."/>
            <person name="De Montigny J."/>
            <person name="Jacques N."/>
            <person name="Jung P."/>
            <person name="Lemaire M."/>
            <person name="Mallet S."/>
            <person name="Morel G."/>
            <person name="Richard G.F."/>
            <person name="Sarkar A."/>
            <person name="Savel G."/>
            <person name="Schacherer J."/>
            <person name="Seret M.L."/>
            <person name="Talla E."/>
            <person name="Samson G."/>
            <person name="Jubin C."/>
            <person name="Poulain J."/>
            <person name="Vacherie B."/>
            <person name="Barbe V."/>
            <person name="Pelletier E."/>
            <person name="Sherman D.J."/>
            <person name="Westhof E."/>
            <person name="Weissenbach J."/>
            <person name="Baret P.V."/>
            <person name="Wincker P."/>
            <person name="Gaillardin C."/>
            <person name="Dujon B."/>
            <person name="Souciet J.L."/>
        </authorList>
    </citation>
    <scope>NUCLEOTIDE SEQUENCE [LARGE SCALE GENOMIC DNA]</scope>
    <source>
        <strain evidence="11">CBS 270.75 / DBVPG 7215 / KCTC 17166 / NRRL Y-17582</strain>
    </source>
</reference>
<evidence type="ECO:0000256" key="2">
    <source>
        <dbReference type="ARBA" id="ARBA00022490"/>
    </source>
</evidence>
<dbReference type="AlphaFoldDB" id="G8JWN3"/>
<dbReference type="Gene3D" id="1.25.40.860">
    <property type="match status" value="1"/>
</dbReference>
<protein>
    <recommendedName>
        <fullName evidence="9">PCI domain-containing protein</fullName>
    </recommendedName>
</protein>
<evidence type="ECO:0000256" key="8">
    <source>
        <dbReference type="SAM" id="MobiDB-lite"/>
    </source>
</evidence>
<dbReference type="InterPro" id="IPR054711">
    <property type="entry name" value="eIF3a_PCI_TPR-like"/>
</dbReference>
<dbReference type="GO" id="GO:0000131">
    <property type="term" value="C:incipient cellular bud site"/>
    <property type="evidence" value="ECO:0007669"/>
    <property type="project" value="EnsemblFungi"/>
</dbReference>
<dbReference type="RefSeq" id="XP_003648065.1">
    <property type="nucleotide sequence ID" value="XM_003648017.1"/>
</dbReference>
<dbReference type="OMA" id="EHITNKR"/>
<dbReference type="InterPro" id="IPR027512">
    <property type="entry name" value="EIF3A"/>
</dbReference>
<keyword evidence="4" id="KW-0694">RNA-binding</keyword>
<keyword evidence="2" id="KW-0963">Cytoplasm</keyword>
<dbReference type="PANTHER" id="PTHR14005">
    <property type="entry name" value="EUKARYOTIC TRANSLATION INITIATION FACTOR 3, THETA SUBUNIT"/>
    <property type="match status" value="1"/>
</dbReference>
<dbReference type="OrthoDB" id="18884at2759"/>
<dbReference type="Proteomes" id="UP000006790">
    <property type="component" value="Chromosome 7"/>
</dbReference>
<dbReference type="Gene3D" id="4.10.860.10">
    <property type="entry name" value="UVR domain"/>
    <property type="match status" value="1"/>
</dbReference>
<dbReference type="GO" id="GO:0001732">
    <property type="term" value="P:formation of cytoplasmic translation initiation complex"/>
    <property type="evidence" value="ECO:0007669"/>
    <property type="project" value="TreeGrafter"/>
</dbReference>
<dbReference type="FunCoup" id="G8JWN3">
    <property type="interactions" value="1275"/>
</dbReference>
<dbReference type="FunFam" id="4.10.860.10:FF:000001">
    <property type="entry name" value="Eukaryotic translation initiation factor 3 subunit A"/>
    <property type="match status" value="1"/>
</dbReference>